<dbReference type="GO" id="GO:0008270">
    <property type="term" value="F:zinc ion binding"/>
    <property type="evidence" value="ECO:0007669"/>
    <property type="project" value="UniProtKB-KW"/>
</dbReference>
<dbReference type="SMART" id="SM00249">
    <property type="entry name" value="PHD"/>
    <property type="match status" value="1"/>
</dbReference>
<keyword evidence="2" id="KW-0863">Zinc-finger</keyword>
<dbReference type="EMBL" id="KL584824">
    <property type="protein sequence ID" value="KEQ67471.1"/>
    <property type="molecule type" value="Genomic_DNA"/>
</dbReference>
<organism evidence="6 7">
    <name type="scientific">Aureobasidium melanogenum (strain CBS 110374)</name>
    <name type="common">Aureobasidium pullulans var. melanogenum</name>
    <dbReference type="NCBI Taxonomy" id="1043003"/>
    <lineage>
        <taxon>Eukaryota</taxon>
        <taxon>Fungi</taxon>
        <taxon>Dikarya</taxon>
        <taxon>Ascomycota</taxon>
        <taxon>Pezizomycotina</taxon>
        <taxon>Dothideomycetes</taxon>
        <taxon>Dothideomycetidae</taxon>
        <taxon>Dothideales</taxon>
        <taxon>Saccotheciaceae</taxon>
        <taxon>Aureobasidium</taxon>
    </lineage>
</organism>
<protein>
    <recommendedName>
        <fullName evidence="5">Zinc finger PHD-type domain-containing protein</fullName>
    </recommendedName>
</protein>
<sequence length="594" mass="65288">MVSPRRSGRTPADRNSTWHNKLSPRQKSPSPTNLSDDTMHPHSGSLNSPEESRQTRRATRAQHTHPDDVDQQSQLNDADPDADGDDEITRCVCGLQDYPGPPLTDDFPTITDPSQAEDAGGLFIQCDKCHVWQHGGCVGIMDETKSPDNYFCELCDKKLHNVLTDSKGQRYSRYLPVMKPEPKSARKASLTKESESAKARREQRESQNRASVESSTGKRRSTMNSRQAYDDEETLRRIIEETKDDGESTPAVRKGKRGRDDSEESVKNLLITTNNHLTSLDSSRHEIKRQRTGSESPNPPSTLNTGSLDADSDDDGIHPKSNKKARSAAAEVLRQREARERERMRDEKRKEAAGRRSERAGRRRADESDPLDETPKPMGTPNLPASQPPSPPGSAPPMAPGSSHKKGTAKKQKRLGRNQYTAAKATSHPAEAASVNPNGSSGDDPTTNSTSDSKNSPSSNNETPAVATSAPPPTKPKGKWGGGRAKNPRQAAIQQEAEIAATKDTRDTKSQMTITDMKKRTGMMMDYIAKAQVDMAGDRTPLNTISIPQEADKSAEFKELSSREMMDVLTRHIMTWQKEYANEAASTTASSLVA</sequence>
<dbReference type="GeneID" id="63917367"/>
<evidence type="ECO:0000259" key="5">
    <source>
        <dbReference type="SMART" id="SM00249"/>
    </source>
</evidence>
<dbReference type="GO" id="GO:0061186">
    <property type="term" value="P:negative regulation of silent mating-type cassette heterochromatin formation"/>
    <property type="evidence" value="ECO:0007669"/>
    <property type="project" value="TreeGrafter"/>
</dbReference>
<feature type="domain" description="Zinc finger PHD-type" evidence="5">
    <location>
        <begin position="90"/>
        <end position="156"/>
    </location>
</feature>
<gene>
    <name evidence="6" type="ORF">M437DRAFT_61875</name>
</gene>
<dbReference type="SUPFAM" id="SSF57903">
    <property type="entry name" value="FYVE/PHD zinc finger"/>
    <property type="match status" value="1"/>
</dbReference>
<feature type="region of interest" description="Disordered" evidence="4">
    <location>
        <begin position="1"/>
        <end position="88"/>
    </location>
</feature>
<keyword evidence="3" id="KW-0862">Zinc</keyword>
<dbReference type="InterPro" id="IPR053051">
    <property type="entry name" value="HDAC_complex_subunit"/>
</dbReference>
<evidence type="ECO:0000313" key="7">
    <source>
        <dbReference type="Proteomes" id="UP000030672"/>
    </source>
</evidence>
<dbReference type="InterPro" id="IPR013083">
    <property type="entry name" value="Znf_RING/FYVE/PHD"/>
</dbReference>
<dbReference type="Gene3D" id="3.30.40.10">
    <property type="entry name" value="Zinc/RING finger domain, C3HC4 (zinc finger)"/>
    <property type="match status" value="1"/>
</dbReference>
<dbReference type="GO" id="GO:0033698">
    <property type="term" value="C:Rpd3L complex"/>
    <property type="evidence" value="ECO:0007669"/>
    <property type="project" value="TreeGrafter"/>
</dbReference>
<feature type="compositionally biased region" description="Low complexity" evidence="4">
    <location>
        <begin position="490"/>
        <end position="500"/>
    </location>
</feature>
<keyword evidence="7" id="KW-1185">Reference proteome</keyword>
<dbReference type="PANTHER" id="PTHR47793">
    <property type="entry name" value="HISTONE DEACETYLASE COMPLEX SUBUNIT CTI6"/>
    <property type="match status" value="1"/>
</dbReference>
<keyword evidence="1" id="KW-0479">Metal-binding</keyword>
<feature type="compositionally biased region" description="Polar residues" evidence="4">
    <location>
        <begin position="13"/>
        <end position="36"/>
    </location>
</feature>
<evidence type="ECO:0000256" key="4">
    <source>
        <dbReference type="SAM" id="MobiDB-lite"/>
    </source>
</evidence>
<feature type="compositionally biased region" description="Basic and acidic residues" evidence="4">
    <location>
        <begin position="180"/>
        <end position="207"/>
    </location>
</feature>
<dbReference type="InterPro" id="IPR001965">
    <property type="entry name" value="Znf_PHD"/>
</dbReference>
<dbReference type="InterPro" id="IPR019786">
    <property type="entry name" value="Zinc_finger_PHD-type_CS"/>
</dbReference>
<dbReference type="Pfam" id="PF00628">
    <property type="entry name" value="PHD"/>
    <property type="match status" value="1"/>
</dbReference>
<dbReference type="GO" id="GO:0070210">
    <property type="term" value="C:Rpd3L-Expanded complex"/>
    <property type="evidence" value="ECO:0007669"/>
    <property type="project" value="TreeGrafter"/>
</dbReference>
<evidence type="ECO:0000256" key="1">
    <source>
        <dbReference type="ARBA" id="ARBA00022723"/>
    </source>
</evidence>
<dbReference type="AlphaFoldDB" id="A0A074WYL5"/>
<feature type="compositionally biased region" description="Basic and acidic residues" evidence="4">
    <location>
        <begin position="333"/>
        <end position="367"/>
    </location>
</feature>
<feature type="compositionally biased region" description="Pro residues" evidence="4">
    <location>
        <begin position="386"/>
        <end position="399"/>
    </location>
</feature>
<feature type="compositionally biased region" description="Low complexity" evidence="4">
    <location>
        <begin position="439"/>
        <end position="469"/>
    </location>
</feature>
<dbReference type="Proteomes" id="UP000030672">
    <property type="component" value="Unassembled WGS sequence"/>
</dbReference>
<feature type="compositionally biased region" description="Polar residues" evidence="4">
    <location>
        <begin position="270"/>
        <end position="281"/>
    </location>
</feature>
<feature type="region of interest" description="Disordered" evidence="4">
    <location>
        <begin position="173"/>
        <end position="511"/>
    </location>
</feature>
<proteinExistence type="predicted"/>
<accession>A0A074WYL5</accession>
<dbReference type="GO" id="GO:0061188">
    <property type="term" value="P:negative regulation of rDNA heterochromatin formation"/>
    <property type="evidence" value="ECO:0007669"/>
    <property type="project" value="TreeGrafter"/>
</dbReference>
<dbReference type="HOGENOM" id="CLU_020879_0_1_1"/>
<reference evidence="6 7" key="1">
    <citation type="journal article" date="2014" name="BMC Genomics">
        <title>Genome sequencing of four Aureobasidium pullulans varieties: biotechnological potential, stress tolerance, and description of new species.</title>
        <authorList>
            <person name="Gostin Ar C."/>
            <person name="Ohm R.A."/>
            <person name="Kogej T."/>
            <person name="Sonjak S."/>
            <person name="Turk M."/>
            <person name="Zajc J."/>
            <person name="Zalar P."/>
            <person name="Grube M."/>
            <person name="Sun H."/>
            <person name="Han J."/>
            <person name="Sharma A."/>
            <person name="Chiniquy J."/>
            <person name="Ngan C.Y."/>
            <person name="Lipzen A."/>
            <person name="Barry K."/>
            <person name="Grigoriev I.V."/>
            <person name="Gunde-Cimerman N."/>
        </authorList>
    </citation>
    <scope>NUCLEOTIDE SEQUENCE [LARGE SCALE GENOMIC DNA]</scope>
    <source>
        <strain evidence="6 7">CBS 110374</strain>
    </source>
</reference>
<dbReference type="STRING" id="1043003.A0A074WYL5"/>
<feature type="compositionally biased region" description="Basic residues" evidence="4">
    <location>
        <begin position="403"/>
        <end position="416"/>
    </location>
</feature>
<name>A0A074WYL5_AURM1</name>
<dbReference type="PANTHER" id="PTHR47793:SF1">
    <property type="entry name" value="HISTONE DEACETYLASE COMPLEX SUBUNIT CTI6"/>
    <property type="match status" value="1"/>
</dbReference>
<dbReference type="InterPro" id="IPR019787">
    <property type="entry name" value="Znf_PHD-finger"/>
</dbReference>
<evidence type="ECO:0000256" key="2">
    <source>
        <dbReference type="ARBA" id="ARBA00022771"/>
    </source>
</evidence>
<dbReference type="PROSITE" id="PS01359">
    <property type="entry name" value="ZF_PHD_1"/>
    <property type="match status" value="1"/>
</dbReference>
<dbReference type="RefSeq" id="XP_040884494.1">
    <property type="nucleotide sequence ID" value="XM_041023994.1"/>
</dbReference>
<feature type="compositionally biased region" description="Polar residues" evidence="4">
    <location>
        <begin position="293"/>
        <end position="307"/>
    </location>
</feature>
<evidence type="ECO:0000313" key="6">
    <source>
        <dbReference type="EMBL" id="KEQ67471.1"/>
    </source>
</evidence>
<dbReference type="InterPro" id="IPR011011">
    <property type="entry name" value="Znf_FYVE_PHD"/>
</dbReference>
<evidence type="ECO:0000256" key="3">
    <source>
        <dbReference type="ARBA" id="ARBA00022833"/>
    </source>
</evidence>